<proteinExistence type="predicted"/>
<organism evidence="3">
    <name type="scientific">Nothobranchius furzeri</name>
    <name type="common">Turquoise killifish</name>
    <dbReference type="NCBI Taxonomy" id="105023"/>
    <lineage>
        <taxon>Eukaryota</taxon>
        <taxon>Metazoa</taxon>
        <taxon>Chordata</taxon>
        <taxon>Craniata</taxon>
        <taxon>Vertebrata</taxon>
        <taxon>Euteleostomi</taxon>
        <taxon>Actinopterygii</taxon>
        <taxon>Neopterygii</taxon>
        <taxon>Teleostei</taxon>
        <taxon>Neoteleostei</taxon>
        <taxon>Acanthomorphata</taxon>
        <taxon>Ovalentaria</taxon>
        <taxon>Atherinomorphae</taxon>
        <taxon>Cyprinodontiformes</taxon>
        <taxon>Nothobranchiidae</taxon>
        <taxon>Nothobranchius</taxon>
    </lineage>
</organism>
<dbReference type="PROSITE" id="PS51257">
    <property type="entry name" value="PROKAR_LIPOPROTEIN"/>
    <property type="match status" value="1"/>
</dbReference>
<dbReference type="GO" id="GO:0046983">
    <property type="term" value="F:protein dimerization activity"/>
    <property type="evidence" value="ECO:0007669"/>
    <property type="project" value="InterPro"/>
</dbReference>
<feature type="compositionally biased region" description="Basic and acidic residues" evidence="1">
    <location>
        <begin position="147"/>
        <end position="161"/>
    </location>
</feature>
<dbReference type="PANTHER" id="PTHR46169">
    <property type="entry name" value="DNA REPLICATION-RELATED ELEMENT FACTOR, ISOFORM A"/>
    <property type="match status" value="1"/>
</dbReference>
<evidence type="ECO:0000313" key="3">
    <source>
        <dbReference type="EMBL" id="SBP62771.1"/>
    </source>
</evidence>
<dbReference type="SUPFAM" id="SSF53098">
    <property type="entry name" value="Ribonuclease H-like"/>
    <property type="match status" value="1"/>
</dbReference>
<feature type="domain" description="HAT C-terminal dimerisation" evidence="2">
    <location>
        <begin position="250"/>
        <end position="290"/>
    </location>
</feature>
<dbReference type="InterPro" id="IPR012337">
    <property type="entry name" value="RNaseH-like_sf"/>
</dbReference>
<dbReference type="InterPro" id="IPR008906">
    <property type="entry name" value="HATC_C_dom"/>
</dbReference>
<reference evidence="3" key="2">
    <citation type="submission" date="2016-06" db="EMBL/GenBank/DDBJ databases">
        <title>The genome of a short-lived fish provides insights into sex chromosome evolution and the genetic control of aging.</title>
        <authorList>
            <person name="Reichwald K."/>
            <person name="Felder M."/>
            <person name="Petzold A."/>
            <person name="Koch P."/>
            <person name="Groth M."/>
            <person name="Platzer M."/>
        </authorList>
    </citation>
    <scope>NUCLEOTIDE SEQUENCE</scope>
    <source>
        <tissue evidence="3">Brain</tissue>
    </source>
</reference>
<dbReference type="InterPro" id="IPR052717">
    <property type="entry name" value="Vacuolar_transposase_reg"/>
</dbReference>
<dbReference type="GO" id="GO:0005634">
    <property type="term" value="C:nucleus"/>
    <property type="evidence" value="ECO:0007669"/>
    <property type="project" value="TreeGrafter"/>
</dbReference>
<dbReference type="Pfam" id="PF05699">
    <property type="entry name" value="Dimer_Tnp_hAT"/>
    <property type="match status" value="1"/>
</dbReference>
<reference evidence="3" key="1">
    <citation type="submission" date="2016-05" db="EMBL/GenBank/DDBJ databases">
        <authorList>
            <person name="Lavstsen T."/>
            <person name="Jespersen J.S."/>
        </authorList>
    </citation>
    <scope>NUCLEOTIDE SEQUENCE</scope>
    <source>
        <tissue evidence="3">Brain</tissue>
    </source>
</reference>
<feature type="region of interest" description="Disordered" evidence="1">
    <location>
        <begin position="147"/>
        <end position="213"/>
    </location>
</feature>
<name>A0A1A8B7X3_NOTFU</name>
<protein>
    <recommendedName>
        <fullName evidence="2">HAT C-terminal dimerisation domain-containing protein</fullName>
    </recommendedName>
</protein>
<dbReference type="AlphaFoldDB" id="A0A1A8B7X3"/>
<evidence type="ECO:0000256" key="1">
    <source>
        <dbReference type="SAM" id="MobiDB-lite"/>
    </source>
</evidence>
<dbReference type="EMBL" id="HADY01024286">
    <property type="protein sequence ID" value="SBP62771.1"/>
    <property type="molecule type" value="Transcribed_RNA"/>
</dbReference>
<feature type="compositionally biased region" description="Low complexity" evidence="1">
    <location>
        <begin position="162"/>
        <end position="187"/>
    </location>
</feature>
<gene>
    <name evidence="3" type="primary">CABZ01003296.1</name>
</gene>
<sequence>MLARYLEQQAAVSAALSCPEIRRNAREIDTLDHTDISDVEDIVKLLKPLKTATTVVCDEKEPTVSLIMPLKYMIEQSMSPNGNDTQTIANMKSAILLDISDRCTGDCNDVLQECTALDPRFRSLSHLNDEQRESIYARICEKASALHEQRNQTSYTDERTTRASASTSEAAAEQARVMVEAAQGAEQSQEEPVEGERQMQDATQPPPPKKTALEDLLGSSYTTVETVQTSRGIEMEILSYRSGIPIPLNRSPLEWWKVNAYAYPILASLAKAYLCIPATSVPSERLFHSRRHCVCSEITDYTRTC</sequence>
<dbReference type="GO" id="GO:0006357">
    <property type="term" value="P:regulation of transcription by RNA polymerase II"/>
    <property type="evidence" value="ECO:0007669"/>
    <property type="project" value="TreeGrafter"/>
</dbReference>
<evidence type="ECO:0000259" key="2">
    <source>
        <dbReference type="Pfam" id="PF05699"/>
    </source>
</evidence>
<accession>A0A1A8B7X3</accession>
<dbReference type="PANTHER" id="PTHR46169:SF29">
    <property type="entry name" value="DNA REPLICATION-RELATED ELEMENT FACTOR, ISOFORM A"/>
    <property type="match status" value="1"/>
</dbReference>